<proteinExistence type="predicted"/>
<dbReference type="CDD" id="cd07067">
    <property type="entry name" value="HP_PGM_like"/>
    <property type="match status" value="1"/>
</dbReference>
<dbReference type="Pfam" id="PF00300">
    <property type="entry name" value="His_Phos_1"/>
    <property type="match status" value="1"/>
</dbReference>
<dbReference type="InterPro" id="IPR029033">
    <property type="entry name" value="His_PPase_superfam"/>
</dbReference>
<keyword evidence="2" id="KW-1185">Reference proteome</keyword>
<dbReference type="Proteomes" id="UP001338125">
    <property type="component" value="Unassembled WGS sequence"/>
</dbReference>
<accession>A0ABR0SZ62</accession>
<dbReference type="InterPro" id="IPR013078">
    <property type="entry name" value="His_Pase_superF_clade-1"/>
</dbReference>
<evidence type="ECO:0000313" key="1">
    <source>
        <dbReference type="EMBL" id="KAK5997481.1"/>
    </source>
</evidence>
<reference evidence="1 2" key="1">
    <citation type="submission" date="2024-01" db="EMBL/GenBank/DDBJ databases">
        <title>Complete genome of Cladobotryum mycophilum ATHUM6906.</title>
        <authorList>
            <person name="Christinaki A.C."/>
            <person name="Myridakis A.I."/>
            <person name="Kouvelis V.N."/>
        </authorList>
    </citation>
    <scope>NUCLEOTIDE SEQUENCE [LARGE SCALE GENOMIC DNA]</scope>
    <source>
        <strain evidence="1 2">ATHUM6906</strain>
    </source>
</reference>
<sequence>MTGNRWTFHAEPGFFVDLAEVFRQSRTKVTTQPSLALLSRPYPTDDHDQDAAHQKDWVRFAAHVKALNRDAPDNVCYKVLYLTRHGLGFHNKKHAEVGPIAWETKWSLMDGDGEETWFDSFLTETGVQQVQELGRFWAKGVENDGIPLPQTLYTSPLARCLQTSYYIFSPLMEANKKPFRPIIKEKLRERYTLHTCDMRRPGTWIRENYPNYAIEEGFPEGDLFRSRDREETVEEHKARKHAALEDIFSSDTNEFVALTIHSYAIAAVLLACNAEPFQVREGSSIALLVRGEKASASQ</sequence>
<dbReference type="PANTHER" id="PTHR48100:SF1">
    <property type="entry name" value="HISTIDINE PHOSPHATASE FAMILY PROTEIN-RELATED"/>
    <property type="match status" value="1"/>
</dbReference>
<name>A0ABR0SZ62_9HYPO</name>
<dbReference type="SMART" id="SM00855">
    <property type="entry name" value="PGAM"/>
    <property type="match status" value="1"/>
</dbReference>
<protein>
    <submittedName>
        <fullName evidence="1">Phosphoglycerate mutase</fullName>
    </submittedName>
</protein>
<dbReference type="InterPro" id="IPR050275">
    <property type="entry name" value="PGM_Phosphatase"/>
</dbReference>
<comment type="caution">
    <text evidence="1">The sequence shown here is derived from an EMBL/GenBank/DDBJ whole genome shotgun (WGS) entry which is preliminary data.</text>
</comment>
<dbReference type="SUPFAM" id="SSF53254">
    <property type="entry name" value="Phosphoglycerate mutase-like"/>
    <property type="match status" value="1"/>
</dbReference>
<dbReference type="Gene3D" id="3.40.50.1240">
    <property type="entry name" value="Phosphoglycerate mutase-like"/>
    <property type="match status" value="1"/>
</dbReference>
<organism evidence="1 2">
    <name type="scientific">Cladobotryum mycophilum</name>
    <dbReference type="NCBI Taxonomy" id="491253"/>
    <lineage>
        <taxon>Eukaryota</taxon>
        <taxon>Fungi</taxon>
        <taxon>Dikarya</taxon>
        <taxon>Ascomycota</taxon>
        <taxon>Pezizomycotina</taxon>
        <taxon>Sordariomycetes</taxon>
        <taxon>Hypocreomycetidae</taxon>
        <taxon>Hypocreales</taxon>
        <taxon>Hypocreaceae</taxon>
        <taxon>Cladobotryum</taxon>
    </lineage>
</organism>
<dbReference type="PANTHER" id="PTHR48100">
    <property type="entry name" value="BROAD-SPECIFICITY PHOSPHATASE YOR283W-RELATED"/>
    <property type="match status" value="1"/>
</dbReference>
<gene>
    <name evidence="1" type="ORF">PT974_02842</name>
</gene>
<dbReference type="EMBL" id="JAVFKD010000002">
    <property type="protein sequence ID" value="KAK5997481.1"/>
    <property type="molecule type" value="Genomic_DNA"/>
</dbReference>
<evidence type="ECO:0000313" key="2">
    <source>
        <dbReference type="Proteomes" id="UP001338125"/>
    </source>
</evidence>